<keyword evidence="2" id="KW-0804">Transcription</keyword>
<proteinExistence type="predicted"/>
<dbReference type="AlphaFoldDB" id="A0A914C3C4"/>
<evidence type="ECO:0000259" key="4">
    <source>
        <dbReference type="PROSITE" id="PS51843"/>
    </source>
</evidence>
<accession>A0A914C3C4</accession>
<dbReference type="SUPFAM" id="SSF48508">
    <property type="entry name" value="Nuclear receptor ligand-binding domain"/>
    <property type="match status" value="1"/>
</dbReference>
<keyword evidence="1" id="KW-0805">Transcription regulation</keyword>
<feature type="domain" description="NR LBD" evidence="4">
    <location>
        <begin position="1"/>
        <end position="247"/>
    </location>
</feature>
<dbReference type="SMART" id="SM00430">
    <property type="entry name" value="HOLI"/>
    <property type="match status" value="1"/>
</dbReference>
<reference evidence="6" key="1">
    <citation type="submission" date="2022-11" db="UniProtKB">
        <authorList>
            <consortium name="WormBaseParasite"/>
        </authorList>
    </citation>
    <scope>IDENTIFICATION</scope>
</reference>
<dbReference type="Gene3D" id="1.10.565.10">
    <property type="entry name" value="Retinoid X Receptor"/>
    <property type="match status" value="1"/>
</dbReference>
<sequence>MQQLHYGFSLFYEEIKPKGQVVVITEFDRYSHMRYQEKFMTGLARALMYCDHFAALDYSDKFILYKNTWPLFDHLEKHYASILHFGTAFDDHRLLHDEYTAVDFENPNLRMKDMDPEQFAKMIPLWMPVKDKFVKFLMNPMKSLQLTHYEMTYLLAQILWTVQDVIGISENAQRVAEEVSEQIASELHNYYVYDMRLTNYAPRLVKLTKLIAAAKAVLNAKKDVFVIARVFDLFDCDVVGADLCDWKN</sequence>
<organism evidence="5 6">
    <name type="scientific">Acrobeloides nanus</name>
    <dbReference type="NCBI Taxonomy" id="290746"/>
    <lineage>
        <taxon>Eukaryota</taxon>
        <taxon>Metazoa</taxon>
        <taxon>Ecdysozoa</taxon>
        <taxon>Nematoda</taxon>
        <taxon>Chromadorea</taxon>
        <taxon>Rhabditida</taxon>
        <taxon>Tylenchina</taxon>
        <taxon>Cephalobomorpha</taxon>
        <taxon>Cephaloboidea</taxon>
        <taxon>Cephalobidae</taxon>
        <taxon>Acrobeloides</taxon>
    </lineage>
</organism>
<evidence type="ECO:0000313" key="6">
    <source>
        <dbReference type="WBParaSite" id="ACRNAN_Path_199.g720.t1"/>
    </source>
</evidence>
<dbReference type="PANTHER" id="PTHR45680:SF23">
    <property type="entry name" value="NUCLEAR HORMONE RECEPTOR FAMILY"/>
    <property type="match status" value="1"/>
</dbReference>
<name>A0A914C3C4_9BILA</name>
<dbReference type="InterPro" id="IPR051152">
    <property type="entry name" value="C.elegans_Orphan_NR"/>
</dbReference>
<evidence type="ECO:0000256" key="1">
    <source>
        <dbReference type="ARBA" id="ARBA00023015"/>
    </source>
</evidence>
<dbReference type="PANTHER" id="PTHR45680">
    <property type="entry name" value="NUCLEAR HORMONE RECEPTOR FAMILY"/>
    <property type="match status" value="1"/>
</dbReference>
<evidence type="ECO:0000313" key="5">
    <source>
        <dbReference type="Proteomes" id="UP000887540"/>
    </source>
</evidence>
<keyword evidence="5" id="KW-1185">Reference proteome</keyword>
<dbReference type="Pfam" id="PF00104">
    <property type="entry name" value="Hormone_recep"/>
    <property type="match status" value="1"/>
</dbReference>
<protein>
    <submittedName>
        <fullName evidence="6">NR LBD domain-containing protein</fullName>
    </submittedName>
</protein>
<dbReference type="InterPro" id="IPR035500">
    <property type="entry name" value="NHR-like_dom_sf"/>
</dbReference>
<dbReference type="WBParaSite" id="ACRNAN_Path_199.g720.t1">
    <property type="protein sequence ID" value="ACRNAN_Path_199.g720.t1"/>
    <property type="gene ID" value="ACRNAN_Path_199.g720"/>
</dbReference>
<dbReference type="PROSITE" id="PS51843">
    <property type="entry name" value="NR_LBD"/>
    <property type="match status" value="1"/>
</dbReference>
<keyword evidence="3" id="KW-0675">Receptor</keyword>
<dbReference type="InterPro" id="IPR000536">
    <property type="entry name" value="Nucl_hrmn_rcpt_lig-bd"/>
</dbReference>
<dbReference type="Proteomes" id="UP000887540">
    <property type="component" value="Unplaced"/>
</dbReference>
<evidence type="ECO:0000256" key="2">
    <source>
        <dbReference type="ARBA" id="ARBA00023163"/>
    </source>
</evidence>
<evidence type="ECO:0000256" key="3">
    <source>
        <dbReference type="ARBA" id="ARBA00023170"/>
    </source>
</evidence>